<protein>
    <submittedName>
        <fullName evidence="7">Oligopeptide-binding protein AppA</fullName>
    </submittedName>
</protein>
<sequence length="604" mass="67587">MRPEIFPRLKTLTSAAALVLLGSALQAAPKHGIAMYGEPALPADYQSLPYVNADAPKGGSFIEGNTGGFDSLNPFVRKGTVPWQLRFFISESLMGRSWDEPFTLYGLLAESIEVPEDRSWVEFTLRPEAKFSDGSPLTVEDVIWSYETLGTEGHPRYHGFRKKIDKIEQTGDRSVRITFNVEDRELALIAGLRPILKKAQWQDMALTDGSLQDVPITSAPYVVSDYEAGRYVSLKRNPEYWGKDLAFRQGTGNFDELRIEFYGDQSVLFEAFKAGEMNFYREGNAEKWASQYDFPAVSDGDVLKSEIKHQRPTGMVGYVMNSRRPVFEDWRVRQAMITAFNFPYVNGTVTGGRQNRIQSYFSNSHLGLQEGPATGKVLEILQPFAADLLPGTIEGLTLPEGDDSPRNRADTRAALNLLEEAGWTVKDGTLVNADGAPFTFEVVIRQGDKEAQSIMEIYREGLTRLGITMQIAQVDNAQFAERRDKQDFDMMPYVRYLSLSPGNEQNLYWGSAQADIEGSRNLMGMKSAAVDATIQAMLTATSSEDFTAATRALDRQLMAGRYVIPLWAGGPARIAHRKTLQFPQNTPIYGDRIGYTPDVWWSEE</sequence>
<dbReference type="PIRSF" id="PIRSF002741">
    <property type="entry name" value="MppA"/>
    <property type="match status" value="1"/>
</dbReference>
<comment type="subcellular location">
    <subcellularLocation>
        <location evidence="1">Periplasm</location>
    </subcellularLocation>
</comment>
<evidence type="ECO:0000313" key="6">
    <source>
        <dbReference type="EMBL" id="CUH65908.1"/>
    </source>
</evidence>
<comment type="similarity">
    <text evidence="2">Belongs to the bacterial solute-binding protein 5 family.</text>
</comment>
<keyword evidence="8" id="KW-1185">Reference proteome</keyword>
<evidence type="ECO:0000259" key="5">
    <source>
        <dbReference type="Pfam" id="PF00496"/>
    </source>
</evidence>
<gene>
    <name evidence="7" type="primary">appA_1</name>
    <name evidence="6" type="ORF">TL5118_01527</name>
    <name evidence="7" type="ORF">TL5120_00509</name>
</gene>
<dbReference type="AlphaFoldDB" id="A0A0P1FCM3"/>
<name>A0A0P1FCM3_9RHOB</name>
<dbReference type="GO" id="GO:0042884">
    <property type="term" value="P:microcin transport"/>
    <property type="evidence" value="ECO:0007669"/>
    <property type="project" value="TreeGrafter"/>
</dbReference>
<evidence type="ECO:0000256" key="4">
    <source>
        <dbReference type="SAM" id="SignalP"/>
    </source>
</evidence>
<accession>A0A0P1FCM3</accession>
<feature type="chain" id="PRO_5009792380" evidence="4">
    <location>
        <begin position="28"/>
        <end position="604"/>
    </location>
</feature>
<dbReference type="EMBL" id="CYSC01000007">
    <property type="protein sequence ID" value="CUH70729.1"/>
    <property type="molecule type" value="Genomic_DNA"/>
</dbReference>
<evidence type="ECO:0000256" key="2">
    <source>
        <dbReference type="ARBA" id="ARBA00005695"/>
    </source>
</evidence>
<dbReference type="InterPro" id="IPR030678">
    <property type="entry name" value="Peptide/Ni-bd"/>
</dbReference>
<dbReference type="Gene3D" id="3.40.190.10">
    <property type="entry name" value="Periplasmic binding protein-like II"/>
    <property type="match status" value="1"/>
</dbReference>
<dbReference type="Pfam" id="PF00496">
    <property type="entry name" value="SBP_bac_5"/>
    <property type="match status" value="1"/>
</dbReference>
<evidence type="ECO:0000313" key="7">
    <source>
        <dbReference type="EMBL" id="CUH70729.1"/>
    </source>
</evidence>
<evidence type="ECO:0000313" key="9">
    <source>
        <dbReference type="Proteomes" id="UP000051887"/>
    </source>
</evidence>
<dbReference type="InterPro" id="IPR000914">
    <property type="entry name" value="SBP_5_dom"/>
</dbReference>
<dbReference type="RefSeq" id="WP_058242045.1">
    <property type="nucleotide sequence ID" value="NZ_CYSB01000025.1"/>
</dbReference>
<dbReference type="PANTHER" id="PTHR30290:SF64">
    <property type="entry name" value="ABC TRANSPORTER PERIPLASMIC BINDING PROTEIN"/>
    <property type="match status" value="1"/>
</dbReference>
<dbReference type="GO" id="GO:0015833">
    <property type="term" value="P:peptide transport"/>
    <property type="evidence" value="ECO:0007669"/>
    <property type="project" value="TreeGrafter"/>
</dbReference>
<reference evidence="7 9" key="2">
    <citation type="submission" date="2015-09" db="EMBL/GenBank/DDBJ databases">
        <authorList>
            <consortium name="Swine Surveillance"/>
        </authorList>
    </citation>
    <scope>NUCLEOTIDE SEQUENCE [LARGE SCALE GENOMIC DNA]</scope>
    <source>
        <strain evidence="7 9">5120</strain>
    </source>
</reference>
<evidence type="ECO:0000256" key="3">
    <source>
        <dbReference type="ARBA" id="ARBA00022729"/>
    </source>
</evidence>
<dbReference type="GO" id="GO:1904680">
    <property type="term" value="F:peptide transmembrane transporter activity"/>
    <property type="evidence" value="ECO:0007669"/>
    <property type="project" value="TreeGrafter"/>
</dbReference>
<dbReference type="OrthoDB" id="9803988at2"/>
<dbReference type="Proteomes" id="UP000051086">
    <property type="component" value="Unassembled WGS sequence"/>
</dbReference>
<feature type="domain" description="Solute-binding protein family 5" evidence="5">
    <location>
        <begin position="104"/>
        <end position="498"/>
    </location>
</feature>
<evidence type="ECO:0000256" key="1">
    <source>
        <dbReference type="ARBA" id="ARBA00004418"/>
    </source>
</evidence>
<proteinExistence type="inferred from homology"/>
<dbReference type="PANTHER" id="PTHR30290">
    <property type="entry name" value="PERIPLASMIC BINDING COMPONENT OF ABC TRANSPORTER"/>
    <property type="match status" value="1"/>
</dbReference>
<dbReference type="EMBL" id="CYSB01000025">
    <property type="protein sequence ID" value="CUH65908.1"/>
    <property type="molecule type" value="Genomic_DNA"/>
</dbReference>
<reference evidence="6 8" key="1">
    <citation type="submission" date="2015-09" db="EMBL/GenBank/DDBJ databases">
        <authorList>
            <person name="Rodrigo-Torres L."/>
            <person name="Arahal D.R."/>
        </authorList>
    </citation>
    <scope>NUCLEOTIDE SEQUENCE [LARGE SCALE GENOMIC DNA]</scope>
    <source>
        <strain evidence="6 8">CECT 5118</strain>
    </source>
</reference>
<feature type="signal peptide" evidence="4">
    <location>
        <begin position="1"/>
        <end position="27"/>
    </location>
</feature>
<evidence type="ECO:0000313" key="8">
    <source>
        <dbReference type="Proteomes" id="UP000051086"/>
    </source>
</evidence>
<organism evidence="7 9">
    <name type="scientific">Thalassovita autumnalis</name>
    <dbReference type="NCBI Taxonomy" id="2072972"/>
    <lineage>
        <taxon>Bacteria</taxon>
        <taxon>Pseudomonadati</taxon>
        <taxon>Pseudomonadota</taxon>
        <taxon>Alphaproteobacteria</taxon>
        <taxon>Rhodobacterales</taxon>
        <taxon>Roseobacteraceae</taxon>
        <taxon>Thalassovita</taxon>
    </lineage>
</organism>
<dbReference type="Gene3D" id="3.10.105.10">
    <property type="entry name" value="Dipeptide-binding Protein, Domain 3"/>
    <property type="match status" value="1"/>
</dbReference>
<dbReference type="Proteomes" id="UP000051887">
    <property type="component" value="Unassembled WGS sequence"/>
</dbReference>
<dbReference type="GO" id="GO:0043190">
    <property type="term" value="C:ATP-binding cassette (ABC) transporter complex"/>
    <property type="evidence" value="ECO:0007669"/>
    <property type="project" value="InterPro"/>
</dbReference>
<keyword evidence="3 4" id="KW-0732">Signal</keyword>
<dbReference type="InterPro" id="IPR039424">
    <property type="entry name" value="SBP_5"/>
</dbReference>
<dbReference type="CDD" id="cd08497">
    <property type="entry name" value="MbnE-like"/>
    <property type="match status" value="1"/>
</dbReference>
<dbReference type="GO" id="GO:0030288">
    <property type="term" value="C:outer membrane-bounded periplasmic space"/>
    <property type="evidence" value="ECO:0007669"/>
    <property type="project" value="TreeGrafter"/>
</dbReference>
<dbReference type="SUPFAM" id="SSF53850">
    <property type="entry name" value="Periplasmic binding protein-like II"/>
    <property type="match status" value="1"/>
</dbReference>